<dbReference type="PATRIC" id="fig|137591.25.peg.1186"/>
<evidence type="ECO:0000256" key="2">
    <source>
        <dbReference type="PIRSR" id="PIRSR605754-1"/>
    </source>
</evidence>
<feature type="transmembrane region" description="Helical" evidence="3">
    <location>
        <begin position="259"/>
        <end position="277"/>
    </location>
</feature>
<comment type="caution">
    <text evidence="4">The sequence shown here is derived from an EMBL/GenBank/DDBJ whole genome shotgun (WGS) entry which is preliminary data.</text>
</comment>
<keyword evidence="3" id="KW-0472">Membrane</keyword>
<dbReference type="InterPro" id="IPR023365">
    <property type="entry name" value="Sortase_dom-sf"/>
</dbReference>
<dbReference type="RefSeq" id="WP_043711402.1">
    <property type="nucleotide sequence ID" value="NZ_CP116385.1"/>
</dbReference>
<evidence type="ECO:0000256" key="1">
    <source>
        <dbReference type="ARBA" id="ARBA00022801"/>
    </source>
</evidence>
<dbReference type="GO" id="GO:0016787">
    <property type="term" value="F:hydrolase activity"/>
    <property type="evidence" value="ECO:0007669"/>
    <property type="project" value="UniProtKB-KW"/>
</dbReference>
<dbReference type="InterPro" id="IPR042002">
    <property type="entry name" value="Sortase_C"/>
</dbReference>
<evidence type="ECO:0000313" key="5">
    <source>
        <dbReference type="Proteomes" id="UP000032287"/>
    </source>
</evidence>
<dbReference type="eggNOG" id="COG3764">
    <property type="taxonomic scope" value="Bacteria"/>
</dbReference>
<dbReference type="Pfam" id="PF04203">
    <property type="entry name" value="Sortase"/>
    <property type="match status" value="1"/>
</dbReference>
<keyword evidence="3" id="KW-1133">Transmembrane helix</keyword>
<accession>A0A0D1LWZ7</accession>
<evidence type="ECO:0000313" key="4">
    <source>
        <dbReference type="EMBL" id="KIU20406.1"/>
    </source>
</evidence>
<keyword evidence="3" id="KW-0812">Transmembrane</keyword>
<reference evidence="4 5" key="1">
    <citation type="journal article" date="2015" name="Microbiology (Mosc.)">
        <title>Genomics of the Weissella cibaria species with an examination of its metabolic traits.</title>
        <authorList>
            <person name="Lynch K.M."/>
            <person name="Lucid A."/>
            <person name="Arendt E.K."/>
            <person name="Sleator R.D."/>
            <person name="Lucey B."/>
            <person name="Coffey A."/>
        </authorList>
    </citation>
    <scope>NUCLEOTIDE SEQUENCE [LARGE SCALE GENOMIC DNA]</scope>
    <source>
        <strain evidence="4 5">MG1</strain>
    </source>
</reference>
<feature type="active site" description="Proton donor/acceptor" evidence="2">
    <location>
        <position position="164"/>
    </location>
</feature>
<feature type="active site" description="Acyl-thioester intermediate" evidence="2">
    <location>
        <position position="228"/>
    </location>
</feature>
<protein>
    <submittedName>
        <fullName evidence="4">Sortase</fullName>
    </submittedName>
</protein>
<dbReference type="STRING" id="137591.AO080_03215"/>
<keyword evidence="5" id="KW-1185">Reference proteome</keyword>
<dbReference type="SUPFAM" id="SSF63817">
    <property type="entry name" value="Sortase"/>
    <property type="match status" value="1"/>
</dbReference>
<organism evidence="4 5">
    <name type="scientific">Weissella cibaria</name>
    <dbReference type="NCBI Taxonomy" id="137591"/>
    <lineage>
        <taxon>Bacteria</taxon>
        <taxon>Bacillati</taxon>
        <taxon>Bacillota</taxon>
        <taxon>Bacilli</taxon>
        <taxon>Lactobacillales</taxon>
        <taxon>Lactobacillaceae</taxon>
        <taxon>Weissella</taxon>
    </lineage>
</organism>
<sequence length="293" mass="32130" precursor="true">MAKKPRKKISLTTAVLFVAGLAIFSYPIVAQAYEAMHQSGIVQNYERETTVMPKKEKNAVQQAIDAENAKIKEKAKDTGNDADVIAAMTELNQKDSYENGDDNTLKKLVGKPIGVISIPKLGGLRLPIFNSIKDKAISNGAGLIPGTSIPQAKKEGLHSVITSHSGLPNAKLFTDLKKMQLKDKFYIEIAGGKTLTYQVDKIDVIKPEKLETYFKLDQTKNYVTLLTCTPTGINSHRLLVRGHQIPSEAVPTNVVRAEFMWLGALIVAVSSLGGFLLRKRIMLKNAMLAVVKK</sequence>
<dbReference type="NCBIfam" id="TIGR01076">
    <property type="entry name" value="sortase_fam"/>
    <property type="match status" value="1"/>
</dbReference>
<dbReference type="NCBIfam" id="NF033745">
    <property type="entry name" value="class_C_sortase"/>
    <property type="match status" value="1"/>
</dbReference>
<dbReference type="EMBL" id="JWHU01000021">
    <property type="protein sequence ID" value="KIU20406.1"/>
    <property type="molecule type" value="Genomic_DNA"/>
</dbReference>
<keyword evidence="1" id="KW-0378">Hydrolase</keyword>
<proteinExistence type="predicted"/>
<dbReference type="Gene3D" id="2.40.260.10">
    <property type="entry name" value="Sortase"/>
    <property type="match status" value="1"/>
</dbReference>
<dbReference type="Proteomes" id="UP000032287">
    <property type="component" value="Unassembled WGS sequence"/>
</dbReference>
<gene>
    <name evidence="4" type="ORF">QX99_01214</name>
</gene>
<name>A0A0D1LWZ7_9LACO</name>
<dbReference type="CDD" id="cd05827">
    <property type="entry name" value="Sortase_C"/>
    <property type="match status" value="1"/>
</dbReference>
<dbReference type="AlphaFoldDB" id="A0A0D1LWZ7"/>
<dbReference type="InterPro" id="IPR005754">
    <property type="entry name" value="Sortase"/>
</dbReference>
<evidence type="ECO:0000256" key="3">
    <source>
        <dbReference type="SAM" id="Phobius"/>
    </source>
</evidence>